<dbReference type="Gene3D" id="1.10.10.60">
    <property type="entry name" value="Homeodomain-like"/>
    <property type="match status" value="1"/>
</dbReference>
<dbReference type="AlphaFoldDB" id="A0AAF1K3Z2"/>
<dbReference type="GO" id="GO:0043565">
    <property type="term" value="F:sequence-specific DNA binding"/>
    <property type="evidence" value="ECO:0007669"/>
    <property type="project" value="InterPro"/>
</dbReference>
<keyword evidence="3" id="KW-0804">Transcription</keyword>
<sequence>MAPGPQPLSHAAGQGEVAGFRFSTADNDAPFAAWRSVLATLFEATQTQQIPPTGFKADLLVQHFGTFLLCRSFAGSGRFLRDHRRVCSDDFDHVVVSSVLSGGIAVGGKARRLRPGDVTVVDLSSPMRFAMVAADALHLIVPRAGLPSAVASLSPMPCRVFHGDTAMAIFLRGILESLSNASRYFSALEVNALGACFPDLLGWCLGTVPVVSSVKTRGDLGRRLRRHIEENIDRADLTASRLAREIGVSRSQLYRQFEASGGVDTYIRGRRLRRSLQALADPRRADTRIADISYEMGFSDEAHFSRLFRQTFGQSPRDIRAAARAGDSSLNGLKFPPGPVPSFSDWLLMLGTG</sequence>
<dbReference type="RefSeq" id="WP_161959322.1">
    <property type="nucleotide sequence ID" value="NZ_CP117255.1"/>
</dbReference>
<dbReference type="InterPro" id="IPR009057">
    <property type="entry name" value="Homeodomain-like_sf"/>
</dbReference>
<proteinExistence type="predicted"/>
<keyword evidence="6" id="KW-1185">Reference proteome</keyword>
<evidence type="ECO:0000313" key="5">
    <source>
        <dbReference type="EMBL" id="WFR95015.1"/>
    </source>
</evidence>
<dbReference type="Pfam" id="PF12833">
    <property type="entry name" value="HTH_18"/>
    <property type="match status" value="1"/>
</dbReference>
<evidence type="ECO:0000256" key="2">
    <source>
        <dbReference type="ARBA" id="ARBA00023125"/>
    </source>
</evidence>
<protein>
    <submittedName>
        <fullName evidence="5">Helix-turn-helix domain-containing protein</fullName>
    </submittedName>
</protein>
<dbReference type="SMART" id="SM00342">
    <property type="entry name" value="HTH_ARAC"/>
    <property type="match status" value="1"/>
</dbReference>
<dbReference type="InterPro" id="IPR020449">
    <property type="entry name" value="Tscrpt_reg_AraC-type_HTH"/>
</dbReference>
<dbReference type="GO" id="GO:0003700">
    <property type="term" value="F:DNA-binding transcription factor activity"/>
    <property type="evidence" value="ECO:0007669"/>
    <property type="project" value="InterPro"/>
</dbReference>
<dbReference type="InterPro" id="IPR018060">
    <property type="entry name" value="HTH_AraC"/>
</dbReference>
<evidence type="ECO:0000259" key="4">
    <source>
        <dbReference type="PROSITE" id="PS01124"/>
    </source>
</evidence>
<gene>
    <name evidence="5" type="ORF">PR017_14570</name>
</gene>
<dbReference type="SUPFAM" id="SSF46689">
    <property type="entry name" value="Homeodomain-like"/>
    <property type="match status" value="1"/>
</dbReference>
<organism evidence="5 6">
    <name type="scientific">Rhizobium tumorigenes</name>
    <dbReference type="NCBI Taxonomy" id="2041385"/>
    <lineage>
        <taxon>Bacteria</taxon>
        <taxon>Pseudomonadati</taxon>
        <taxon>Pseudomonadota</taxon>
        <taxon>Alphaproteobacteria</taxon>
        <taxon>Hyphomicrobiales</taxon>
        <taxon>Rhizobiaceae</taxon>
        <taxon>Rhizobium/Agrobacterium group</taxon>
        <taxon>Rhizobium</taxon>
    </lineage>
</organism>
<dbReference type="PRINTS" id="PR00032">
    <property type="entry name" value="HTHARAC"/>
</dbReference>
<dbReference type="InterPro" id="IPR018062">
    <property type="entry name" value="HTH_AraC-typ_CS"/>
</dbReference>
<dbReference type="EMBL" id="CP117255">
    <property type="protein sequence ID" value="WFR95015.1"/>
    <property type="molecule type" value="Genomic_DNA"/>
</dbReference>
<dbReference type="InterPro" id="IPR050204">
    <property type="entry name" value="AraC_XylS_family_regulators"/>
</dbReference>
<keyword evidence="2" id="KW-0238">DNA-binding</keyword>
<dbReference type="PROSITE" id="PS00041">
    <property type="entry name" value="HTH_ARAC_FAMILY_1"/>
    <property type="match status" value="1"/>
</dbReference>
<reference evidence="6" key="2">
    <citation type="journal article" date="2023" name="MicrobiologyOpen">
        <title>Genomics of the tumorigenes clade of the family Rhizobiaceae and description of Rhizobium rhododendri sp. nov.</title>
        <authorList>
            <person name="Kuzmanovic N."/>
            <person name="diCenzo G.C."/>
            <person name="Bunk B."/>
            <person name="Sproeer C."/>
            <person name="Fruehling A."/>
            <person name="Neumann-Schaal M."/>
            <person name="Overmann J."/>
            <person name="Smalla K."/>
        </authorList>
    </citation>
    <scope>NUCLEOTIDE SEQUENCE [LARGE SCALE GENOMIC DNA]</scope>
    <source>
        <strain evidence="6">1078</strain>
    </source>
</reference>
<evidence type="ECO:0000256" key="1">
    <source>
        <dbReference type="ARBA" id="ARBA00023015"/>
    </source>
</evidence>
<feature type="domain" description="HTH araC/xylS-type" evidence="4">
    <location>
        <begin position="222"/>
        <end position="322"/>
    </location>
</feature>
<name>A0AAF1K3Z2_9HYPH</name>
<dbReference type="Proteomes" id="UP000249499">
    <property type="component" value="Chromosome"/>
</dbReference>
<dbReference type="KEGG" id="rtu:PR017_14570"/>
<keyword evidence="1" id="KW-0805">Transcription regulation</keyword>
<dbReference type="PROSITE" id="PS01124">
    <property type="entry name" value="HTH_ARAC_FAMILY_2"/>
    <property type="match status" value="1"/>
</dbReference>
<dbReference type="PANTHER" id="PTHR46796">
    <property type="entry name" value="HTH-TYPE TRANSCRIPTIONAL ACTIVATOR RHAS-RELATED"/>
    <property type="match status" value="1"/>
</dbReference>
<dbReference type="PANTHER" id="PTHR46796:SF6">
    <property type="entry name" value="ARAC SUBFAMILY"/>
    <property type="match status" value="1"/>
</dbReference>
<accession>A0AAF1K3Z2</accession>
<evidence type="ECO:0000313" key="6">
    <source>
        <dbReference type="Proteomes" id="UP000249499"/>
    </source>
</evidence>
<reference evidence="5 6" key="1">
    <citation type="journal article" date="2018" name="Sci. Rep.">
        <title>Rhizobium tumorigenes sp. nov., a novel plant tumorigenic bacterium isolated from cane gall tumors on thornless blackberry.</title>
        <authorList>
            <person name="Kuzmanovi N."/>
            <person name="Smalla K."/>
            <person name="Gronow S."/>
            <person name="PuBawska J."/>
        </authorList>
    </citation>
    <scope>NUCLEOTIDE SEQUENCE [LARGE SCALE GENOMIC DNA]</scope>
    <source>
        <strain evidence="5 6">1078</strain>
    </source>
</reference>
<evidence type="ECO:0000256" key="3">
    <source>
        <dbReference type="ARBA" id="ARBA00023163"/>
    </source>
</evidence>